<gene>
    <name evidence="1" type="ordered locus">Sterm_1214</name>
</gene>
<dbReference type="AlphaFoldDB" id="D1AH48"/>
<name>D1AH48_SEBTE</name>
<dbReference type="RefSeq" id="WP_012860678.1">
    <property type="nucleotide sequence ID" value="NC_013517.1"/>
</dbReference>
<keyword evidence="2" id="KW-1185">Reference proteome</keyword>
<sequence length="339" mass="40385">MNFLKNLKDKIKVIFRGKEKEQETEVKEEEQITELIQAEVPEEEADKEQEVIQENTELADNIKKVIKKFPLKSKVVLLGDAIEKLDNIELLTLVYYVDTYSLIISENKEYVWINLKNTEYDVALKLFTVLGKEEYSLVYEDEYLIGRDSSVEVSAGDYMKIVNYKISAVKYIKIKIAKFLCLYYSEILKYRKYYADSENDMIISNIGEYINKFLAERKRNFEYSELQKYFEKELNKKIISRVSHDENGIFYFEYGEERYIKNKYIFSENEDGRNRGYFKTEFKKFAALRELDEQELSELSNIEVYENLAGSKKLIFYNENKKSYIQNVYKINKNDIMTV</sequence>
<dbReference type="HOGENOM" id="CLU_818590_0_0_0"/>
<protein>
    <submittedName>
        <fullName evidence="1">Uncharacterized protein</fullName>
    </submittedName>
</protein>
<dbReference type="Proteomes" id="UP000000845">
    <property type="component" value="Chromosome"/>
</dbReference>
<reference evidence="2" key="1">
    <citation type="submission" date="2009-09" db="EMBL/GenBank/DDBJ databases">
        <title>The complete chromosome of Sebaldella termitidis ATCC 33386.</title>
        <authorList>
            <consortium name="US DOE Joint Genome Institute (JGI-PGF)"/>
            <person name="Lucas S."/>
            <person name="Copeland A."/>
            <person name="Lapidus A."/>
            <person name="Glavina del Rio T."/>
            <person name="Dalin E."/>
            <person name="Tice H."/>
            <person name="Bruce D."/>
            <person name="Goodwin L."/>
            <person name="Pitluck S."/>
            <person name="Kyrpides N."/>
            <person name="Mavromatis K."/>
            <person name="Ivanova N."/>
            <person name="Mikhailova N."/>
            <person name="Sims D."/>
            <person name="Meincke L."/>
            <person name="Brettin T."/>
            <person name="Detter J.C."/>
            <person name="Han C."/>
            <person name="Larimer F."/>
            <person name="Land M."/>
            <person name="Hauser L."/>
            <person name="Markowitz V."/>
            <person name="Cheng J.F."/>
            <person name="Hugenholtz P."/>
            <person name="Woyke T."/>
            <person name="Wu D."/>
            <person name="Eisen J.A."/>
        </authorList>
    </citation>
    <scope>NUCLEOTIDE SEQUENCE [LARGE SCALE GENOMIC DNA]</scope>
    <source>
        <strain evidence="2">ATCC 33386 / NCTC 11300</strain>
    </source>
</reference>
<organism evidence="1 2">
    <name type="scientific">Sebaldella termitidis (strain ATCC 33386 / NCTC 11300)</name>
    <dbReference type="NCBI Taxonomy" id="526218"/>
    <lineage>
        <taxon>Bacteria</taxon>
        <taxon>Fusobacteriati</taxon>
        <taxon>Fusobacteriota</taxon>
        <taxon>Fusobacteriia</taxon>
        <taxon>Fusobacteriales</taxon>
        <taxon>Leptotrichiaceae</taxon>
        <taxon>Sebaldella</taxon>
    </lineage>
</organism>
<dbReference type="KEGG" id="str:Sterm_1214"/>
<proteinExistence type="predicted"/>
<evidence type="ECO:0000313" key="1">
    <source>
        <dbReference type="EMBL" id="ACZ08082.1"/>
    </source>
</evidence>
<dbReference type="STRING" id="526218.Sterm_1214"/>
<dbReference type="EMBL" id="CP001739">
    <property type="protein sequence ID" value="ACZ08082.1"/>
    <property type="molecule type" value="Genomic_DNA"/>
</dbReference>
<reference evidence="1 2" key="2">
    <citation type="journal article" date="2010" name="Stand. Genomic Sci.">
        <title>Complete genome sequence of Sebaldella termitidis type strain (NCTC 11300).</title>
        <authorList>
            <person name="Harmon-Smith M."/>
            <person name="Celia L."/>
            <person name="Chertkov O."/>
            <person name="Lapidus A."/>
            <person name="Copeland A."/>
            <person name="Glavina Del Rio T."/>
            <person name="Nolan M."/>
            <person name="Lucas S."/>
            <person name="Tice H."/>
            <person name="Cheng J.F."/>
            <person name="Han C."/>
            <person name="Detter J.C."/>
            <person name="Bruce D."/>
            <person name="Goodwin L."/>
            <person name="Pitluck S."/>
            <person name="Pati A."/>
            <person name="Liolios K."/>
            <person name="Ivanova N."/>
            <person name="Mavromatis K."/>
            <person name="Mikhailova N."/>
            <person name="Chen A."/>
            <person name="Palaniappan K."/>
            <person name="Land M."/>
            <person name="Hauser L."/>
            <person name="Chang Y.J."/>
            <person name="Jeffries C.D."/>
            <person name="Brettin T."/>
            <person name="Goker M."/>
            <person name="Beck B."/>
            <person name="Bristow J."/>
            <person name="Eisen J.A."/>
            <person name="Markowitz V."/>
            <person name="Hugenholtz P."/>
            <person name="Kyrpides N.C."/>
            <person name="Klenk H.P."/>
            <person name="Chen F."/>
        </authorList>
    </citation>
    <scope>NUCLEOTIDE SEQUENCE [LARGE SCALE GENOMIC DNA]</scope>
    <source>
        <strain evidence="2">ATCC 33386 / NCTC 11300</strain>
    </source>
</reference>
<evidence type="ECO:0000313" key="2">
    <source>
        <dbReference type="Proteomes" id="UP000000845"/>
    </source>
</evidence>
<accession>D1AH48</accession>